<dbReference type="InterPro" id="IPR002401">
    <property type="entry name" value="Cyt_P450_E_grp-I"/>
</dbReference>
<comment type="subcellular location">
    <subcellularLocation>
        <location evidence="2">Membrane</location>
    </subcellularLocation>
</comment>
<evidence type="ECO:0000256" key="12">
    <source>
        <dbReference type="ARBA" id="ARBA00023136"/>
    </source>
</evidence>
<comment type="caution">
    <text evidence="13">The sequence shown here is derived from an EMBL/GenBank/DDBJ whole genome shotgun (WGS) entry which is preliminary data.</text>
</comment>
<keyword evidence="9" id="KW-0560">Oxidoreductase</keyword>
<keyword evidence="7" id="KW-0479">Metal-binding</keyword>
<dbReference type="EMBL" id="JBBXMP010000180">
    <property type="protein sequence ID" value="KAL0060341.1"/>
    <property type="molecule type" value="Genomic_DNA"/>
</dbReference>
<reference evidence="13 14" key="1">
    <citation type="submission" date="2024-05" db="EMBL/GenBank/DDBJ databases">
        <title>A draft genome resource for the thread blight pathogen Marasmius tenuissimus strain MS-2.</title>
        <authorList>
            <person name="Yulfo-Soto G.E."/>
            <person name="Baruah I.K."/>
            <person name="Amoako-Attah I."/>
            <person name="Bukari Y."/>
            <person name="Meinhardt L.W."/>
            <person name="Bailey B.A."/>
            <person name="Cohen S.P."/>
        </authorList>
    </citation>
    <scope>NUCLEOTIDE SEQUENCE [LARGE SCALE GENOMIC DNA]</scope>
    <source>
        <strain evidence="13 14">MS-2</strain>
    </source>
</reference>
<evidence type="ECO:0000256" key="8">
    <source>
        <dbReference type="ARBA" id="ARBA00022989"/>
    </source>
</evidence>
<gene>
    <name evidence="13" type="ORF">AAF712_012846</name>
</gene>
<evidence type="ECO:0008006" key="15">
    <source>
        <dbReference type="Google" id="ProtNLM"/>
    </source>
</evidence>
<comment type="cofactor">
    <cofactor evidence="1">
        <name>heme</name>
        <dbReference type="ChEBI" id="CHEBI:30413"/>
    </cofactor>
</comment>
<keyword evidence="11" id="KW-0503">Monooxygenase</keyword>
<dbReference type="InterPro" id="IPR001128">
    <property type="entry name" value="Cyt_P450"/>
</dbReference>
<evidence type="ECO:0000256" key="3">
    <source>
        <dbReference type="ARBA" id="ARBA00004721"/>
    </source>
</evidence>
<evidence type="ECO:0000256" key="11">
    <source>
        <dbReference type="ARBA" id="ARBA00023033"/>
    </source>
</evidence>
<evidence type="ECO:0000256" key="10">
    <source>
        <dbReference type="ARBA" id="ARBA00023004"/>
    </source>
</evidence>
<keyword evidence="5" id="KW-0349">Heme</keyword>
<dbReference type="PANTHER" id="PTHR24305">
    <property type="entry name" value="CYTOCHROME P450"/>
    <property type="match status" value="1"/>
</dbReference>
<evidence type="ECO:0000256" key="4">
    <source>
        <dbReference type="ARBA" id="ARBA00010617"/>
    </source>
</evidence>
<dbReference type="SUPFAM" id="SSF48264">
    <property type="entry name" value="Cytochrome P450"/>
    <property type="match status" value="1"/>
</dbReference>
<evidence type="ECO:0000256" key="9">
    <source>
        <dbReference type="ARBA" id="ARBA00023002"/>
    </source>
</evidence>
<dbReference type="InterPro" id="IPR036396">
    <property type="entry name" value="Cyt_P450_sf"/>
</dbReference>
<dbReference type="Gene3D" id="1.10.630.10">
    <property type="entry name" value="Cytochrome P450"/>
    <property type="match status" value="1"/>
</dbReference>
<accession>A0ABR2ZFJ5</accession>
<keyword evidence="6" id="KW-0812">Transmembrane</keyword>
<keyword evidence="10" id="KW-0408">Iron</keyword>
<dbReference type="Proteomes" id="UP001437256">
    <property type="component" value="Unassembled WGS sequence"/>
</dbReference>
<proteinExistence type="inferred from homology"/>
<sequence>MVIIAPQGNMADLMFTENYGDNEFQWQKMYGMTYRIKGCMGEDRLFSSDPLVFKTIFNNKIFDKHQWHLNTAGMLFGENSLFAVRHGTHSQLRSVFNPAFSPGKIEQLVQVFQEIAHKASAKLAEDFVMGYNFDSVQSGGDEVSRNHHNIIAMSSAKTKSSLVADSVLALFPAFIFRLAAKYLSTSDMLSLRRYRKVMDQWSDSLLNQKRDNLQLGIEENDLLSIVVGINEKAGNHPSRLTRQQIKDQIPSILVAGQDTTGNTTAFALYEFAKRPEWQERVRNELLDVNGERRTAAAYDRLQFLNAHIKETSRLHSALPHTFREALEDTIIPLSEPITTIDGRQMSVISVKKGQVVYAGIASYHRNIDIWGEDAEIFDPLRWVDERTANIKGPTVGPYANL</sequence>
<dbReference type="PRINTS" id="PR00463">
    <property type="entry name" value="EP450I"/>
</dbReference>
<evidence type="ECO:0000313" key="13">
    <source>
        <dbReference type="EMBL" id="KAL0060341.1"/>
    </source>
</evidence>
<protein>
    <recommendedName>
        <fullName evidence="15">Cytochrome P450</fullName>
    </recommendedName>
</protein>
<organism evidence="13 14">
    <name type="scientific">Marasmius tenuissimus</name>
    <dbReference type="NCBI Taxonomy" id="585030"/>
    <lineage>
        <taxon>Eukaryota</taxon>
        <taxon>Fungi</taxon>
        <taxon>Dikarya</taxon>
        <taxon>Basidiomycota</taxon>
        <taxon>Agaricomycotina</taxon>
        <taxon>Agaricomycetes</taxon>
        <taxon>Agaricomycetidae</taxon>
        <taxon>Agaricales</taxon>
        <taxon>Marasmiineae</taxon>
        <taxon>Marasmiaceae</taxon>
        <taxon>Marasmius</taxon>
    </lineage>
</organism>
<dbReference type="PANTHER" id="PTHR24305:SF166">
    <property type="entry name" value="CYTOCHROME P450 12A4, MITOCHONDRIAL-RELATED"/>
    <property type="match status" value="1"/>
</dbReference>
<keyword evidence="8" id="KW-1133">Transmembrane helix</keyword>
<evidence type="ECO:0000256" key="5">
    <source>
        <dbReference type="ARBA" id="ARBA00022617"/>
    </source>
</evidence>
<name>A0ABR2ZFJ5_9AGAR</name>
<comment type="pathway">
    <text evidence="3">Secondary metabolite biosynthesis; terpenoid biosynthesis.</text>
</comment>
<dbReference type="InterPro" id="IPR050121">
    <property type="entry name" value="Cytochrome_P450_monoxygenase"/>
</dbReference>
<evidence type="ECO:0000313" key="14">
    <source>
        <dbReference type="Proteomes" id="UP001437256"/>
    </source>
</evidence>
<comment type="similarity">
    <text evidence="4">Belongs to the cytochrome P450 family.</text>
</comment>
<evidence type="ECO:0000256" key="7">
    <source>
        <dbReference type="ARBA" id="ARBA00022723"/>
    </source>
</evidence>
<dbReference type="Pfam" id="PF00067">
    <property type="entry name" value="p450"/>
    <property type="match status" value="1"/>
</dbReference>
<evidence type="ECO:0000256" key="6">
    <source>
        <dbReference type="ARBA" id="ARBA00022692"/>
    </source>
</evidence>
<keyword evidence="12" id="KW-0472">Membrane</keyword>
<evidence type="ECO:0000256" key="1">
    <source>
        <dbReference type="ARBA" id="ARBA00001971"/>
    </source>
</evidence>
<keyword evidence="14" id="KW-1185">Reference proteome</keyword>
<evidence type="ECO:0000256" key="2">
    <source>
        <dbReference type="ARBA" id="ARBA00004370"/>
    </source>
</evidence>